<dbReference type="EMBL" id="CVRI01000063">
    <property type="protein sequence ID" value="CRL04550.1"/>
    <property type="molecule type" value="Genomic_DNA"/>
</dbReference>
<dbReference type="Pfam" id="PF01390">
    <property type="entry name" value="SEA"/>
    <property type="match status" value="1"/>
</dbReference>
<dbReference type="CDD" id="cd07066">
    <property type="entry name" value="CRD_FZ"/>
    <property type="match status" value="1"/>
</dbReference>
<dbReference type="SUPFAM" id="SSF82671">
    <property type="entry name" value="SEA domain"/>
    <property type="match status" value="1"/>
</dbReference>
<dbReference type="OrthoDB" id="5985572at2759"/>
<dbReference type="Pfam" id="PF00089">
    <property type="entry name" value="Trypsin"/>
    <property type="match status" value="2"/>
</dbReference>
<dbReference type="Proteomes" id="UP000183832">
    <property type="component" value="Unassembled WGS sequence"/>
</dbReference>
<dbReference type="InterPro" id="IPR043504">
    <property type="entry name" value="Peptidase_S1_PA_chymotrypsin"/>
</dbReference>
<feature type="domain" description="Peptidase S1" evidence="13">
    <location>
        <begin position="685"/>
        <end position="1021"/>
    </location>
</feature>
<dbReference type="InterPro" id="IPR009003">
    <property type="entry name" value="Peptidase_S1_PA"/>
</dbReference>
<dbReference type="Pfam" id="PF00057">
    <property type="entry name" value="Ldl_recept_a"/>
    <property type="match status" value="1"/>
</dbReference>
<dbReference type="CDD" id="cd00112">
    <property type="entry name" value="LDLa"/>
    <property type="match status" value="1"/>
</dbReference>
<evidence type="ECO:0000256" key="9">
    <source>
        <dbReference type="PROSITE-ProRule" id="PRU00124"/>
    </source>
</evidence>
<dbReference type="PANTHER" id="PTHR24258:SF146">
    <property type="entry name" value="ATRIAL NATRIURETIC PEPTIDE-CONVERTING ENZYME"/>
    <property type="match status" value="1"/>
</dbReference>
<accession>A0A1J1IZF6</accession>
<dbReference type="InterPro" id="IPR001254">
    <property type="entry name" value="Trypsin_dom"/>
</dbReference>
<feature type="disulfide bond" evidence="9">
    <location>
        <begin position="548"/>
        <end position="563"/>
    </location>
</feature>
<dbReference type="GO" id="GO:0005886">
    <property type="term" value="C:plasma membrane"/>
    <property type="evidence" value="ECO:0007669"/>
    <property type="project" value="UniProtKB-SubCell"/>
</dbReference>
<evidence type="ECO:0000256" key="4">
    <source>
        <dbReference type="ARBA" id="ARBA00022989"/>
    </source>
</evidence>
<evidence type="ECO:0000256" key="11">
    <source>
        <dbReference type="SAM" id="Phobius"/>
    </source>
</evidence>
<evidence type="ECO:0000259" key="13">
    <source>
        <dbReference type="PROSITE" id="PS50240"/>
    </source>
</evidence>
<feature type="domain" description="FZ" evidence="12">
    <location>
        <begin position="368"/>
        <end position="499"/>
    </location>
</feature>
<keyword evidence="15" id="KW-1185">Reference proteome</keyword>
<dbReference type="Gene3D" id="4.10.400.10">
    <property type="entry name" value="Low-density Lipoprotein Receptor"/>
    <property type="match status" value="1"/>
</dbReference>
<proteinExistence type="inferred from homology"/>
<evidence type="ECO:0000256" key="8">
    <source>
        <dbReference type="PROSITE-ProRule" id="PRU00090"/>
    </source>
</evidence>
<evidence type="ECO:0000313" key="15">
    <source>
        <dbReference type="Proteomes" id="UP000183832"/>
    </source>
</evidence>
<gene>
    <name evidence="14" type="ORF">CLUMA_CG017622</name>
</gene>
<feature type="compositionally biased region" description="Low complexity" evidence="10">
    <location>
        <begin position="59"/>
        <end position="80"/>
    </location>
</feature>
<dbReference type="InterPro" id="IPR000082">
    <property type="entry name" value="SEA_dom"/>
</dbReference>
<dbReference type="InterPro" id="IPR036055">
    <property type="entry name" value="LDL_receptor-like_sf"/>
</dbReference>
<comment type="caution">
    <text evidence="9">Lacks conserved residue(s) required for the propagation of feature annotation.</text>
</comment>
<dbReference type="PROSITE" id="PS50038">
    <property type="entry name" value="FZ"/>
    <property type="match status" value="1"/>
</dbReference>
<dbReference type="PROSITE" id="PS50068">
    <property type="entry name" value="LDLRA_2"/>
    <property type="match status" value="2"/>
</dbReference>
<feature type="transmembrane region" description="Helical" evidence="11">
    <location>
        <begin position="168"/>
        <end position="193"/>
    </location>
</feature>
<keyword evidence="4 11" id="KW-1133">Transmembrane helix</keyword>
<dbReference type="InterPro" id="IPR020067">
    <property type="entry name" value="Frizzled_dom"/>
</dbReference>
<evidence type="ECO:0000256" key="10">
    <source>
        <dbReference type="SAM" id="MobiDB-lite"/>
    </source>
</evidence>
<feature type="compositionally biased region" description="Polar residues" evidence="10">
    <location>
        <begin position="10"/>
        <end position="23"/>
    </location>
</feature>
<evidence type="ECO:0000256" key="6">
    <source>
        <dbReference type="ARBA" id="ARBA00023157"/>
    </source>
</evidence>
<evidence type="ECO:0000259" key="12">
    <source>
        <dbReference type="PROSITE" id="PS50038"/>
    </source>
</evidence>
<dbReference type="PROSITE" id="PS01209">
    <property type="entry name" value="LDLRA_1"/>
    <property type="match status" value="1"/>
</dbReference>
<comment type="subcellular location">
    <subcellularLocation>
        <location evidence="1">Cell membrane</location>
        <topology evidence="1">Single-pass type II membrane protein</topology>
    </subcellularLocation>
</comment>
<dbReference type="SUPFAM" id="SSF50494">
    <property type="entry name" value="Trypsin-like serine proteases"/>
    <property type="match status" value="1"/>
</dbReference>
<organism evidence="14 15">
    <name type="scientific">Clunio marinus</name>
    <dbReference type="NCBI Taxonomy" id="568069"/>
    <lineage>
        <taxon>Eukaryota</taxon>
        <taxon>Metazoa</taxon>
        <taxon>Ecdysozoa</taxon>
        <taxon>Arthropoda</taxon>
        <taxon>Hexapoda</taxon>
        <taxon>Insecta</taxon>
        <taxon>Pterygota</taxon>
        <taxon>Neoptera</taxon>
        <taxon>Endopterygota</taxon>
        <taxon>Diptera</taxon>
        <taxon>Nematocera</taxon>
        <taxon>Chironomoidea</taxon>
        <taxon>Chironomidae</taxon>
        <taxon>Clunio</taxon>
    </lineage>
</organism>
<comment type="similarity">
    <text evidence="7">Belongs to the peptidase S1 family. CLIP subfamily.</text>
</comment>
<dbReference type="GO" id="GO:0006508">
    <property type="term" value="P:proteolysis"/>
    <property type="evidence" value="ECO:0007669"/>
    <property type="project" value="InterPro"/>
</dbReference>
<keyword evidence="3" id="KW-0735">Signal-anchor</keyword>
<dbReference type="AlphaFoldDB" id="A0A1J1IZF6"/>
<name>A0A1J1IZF6_9DIPT</name>
<dbReference type="InterPro" id="IPR002172">
    <property type="entry name" value="LDrepeatLR_classA_rpt"/>
</dbReference>
<evidence type="ECO:0000256" key="3">
    <source>
        <dbReference type="ARBA" id="ARBA00022968"/>
    </source>
</evidence>
<keyword evidence="6 9" id="KW-1015">Disulfide bond</keyword>
<dbReference type="GO" id="GO:0004252">
    <property type="term" value="F:serine-type endopeptidase activity"/>
    <property type="evidence" value="ECO:0007669"/>
    <property type="project" value="InterPro"/>
</dbReference>
<evidence type="ECO:0000313" key="14">
    <source>
        <dbReference type="EMBL" id="CRL04550.1"/>
    </source>
</evidence>
<evidence type="ECO:0000256" key="1">
    <source>
        <dbReference type="ARBA" id="ARBA00004401"/>
    </source>
</evidence>
<dbReference type="PROSITE" id="PS50240">
    <property type="entry name" value="TRYPSIN_DOM"/>
    <property type="match status" value="1"/>
</dbReference>
<keyword evidence="2 11" id="KW-0812">Transmembrane</keyword>
<evidence type="ECO:0000256" key="7">
    <source>
        <dbReference type="ARBA" id="ARBA00024195"/>
    </source>
</evidence>
<dbReference type="SUPFAM" id="SSF63501">
    <property type="entry name" value="Frizzled cysteine-rich domain"/>
    <property type="match status" value="1"/>
</dbReference>
<keyword evidence="5 11" id="KW-0472">Membrane</keyword>
<sequence>MTIVLDVSFNDESSCNSQNSAIKESSCKKVKDKRHNAGSSKEIKTPAKVKKKNERSSSKKLSSASSTSLSTATTTTSSTSPVSIKDNLIDNKEKLNDLNDQILNSQRHHHHHMMPRTSSAFTDETQSICSHDFRHNYNASHHKSDSIMSSDSDIRFTRKKLGDNQRCGYILIFSFLLMLLISGLIFYAGYILLHQKPLPSRIFRGRIRVIEGDYFIMNYTDQNSIEFFEKAREYRERINLLISRSDFRKYYDGCEILALDGHVFEEGSNLTNKDLVIHFLLNFDAKSNEMFSSVEELRRLFVNEFQSLIAPTNGGRYFKNLKMDINDFQLKEINFGRFDDIFATSSAHVDSEGNSMNIDLASEEIRTFSTRTCEPVKLKFCKQIGYNMTTYPNLLGHQNREEIEKDLIAFREIVDSECFLQAYDFLCHLLQPPCEHALDKKRNEVVVKPRFLCRSYCTSFTEGCFNRIPIKFRPYFDCERFPEQSSIQSCRNKPACVTDLKNSGQGLRICDGIADCPNLEDEVTCSYCPSNALHCGRGRSCVSREMRCDGKFDCPNGADEKDCLSISPLVEYLVKPKPFIPHRPQFFHEGFAVFSEKGTVGKLCAEGMESNEFVRTTVAESLCKALGYERVSFSEIRNDTEEGQDNYVRVLDPRAAEISFVRTNCQRREAFYLGCSHLECGIQSIIASDKNGLSLPKMAMAGDWPFHVALFKKENHVCDGTLVASHWVLTTASCFQGQTKSIWTAVFGNVRIGTTSPWTQKRRIVGMVKSPVEGSTAALVRLQTPVVYSDFVRPICLPDDEFKRNKIATDYAPFPVDSFSASANLVGVPSAEKYHTETKKKIITEDRQYFKTSEDEVNVDDELDEKTVYHYVVASELVDEHMNPIKPEAQYQQKGNFYKTDENILNSEIEHQWKQCNTLGWSRQKEHLQRVQLNLIEMQACENISITTVNSLCAEAAFHKQDCSEEEFAGSPIICLLSDQKRWSLVGVSSWRIACTHSGTERPRMYDRIESNVSWIREIINSVIF</sequence>
<feature type="disulfide bond" evidence="9">
    <location>
        <begin position="510"/>
        <end position="525"/>
    </location>
</feature>
<dbReference type="Pfam" id="PF01392">
    <property type="entry name" value="Fz"/>
    <property type="match status" value="1"/>
</dbReference>
<feature type="region of interest" description="Disordered" evidence="10">
    <location>
        <begin position="10"/>
        <end position="85"/>
    </location>
</feature>
<feature type="disulfide bond" evidence="8">
    <location>
        <begin position="381"/>
        <end position="427"/>
    </location>
</feature>
<feature type="disulfide bond" evidence="8">
    <location>
        <begin position="373"/>
        <end position="434"/>
    </location>
</feature>
<dbReference type="InterPro" id="IPR023415">
    <property type="entry name" value="LDLR_class-A_CS"/>
</dbReference>
<dbReference type="STRING" id="568069.A0A1J1IZF6"/>
<dbReference type="PANTHER" id="PTHR24258">
    <property type="entry name" value="SERINE PROTEASE-RELATED"/>
    <property type="match status" value="1"/>
</dbReference>
<dbReference type="Gene3D" id="1.10.2000.10">
    <property type="entry name" value="Frizzled cysteine-rich domain"/>
    <property type="match status" value="1"/>
</dbReference>
<protein>
    <submittedName>
        <fullName evidence="14">CLUMA_CG017622, isoform A</fullName>
    </submittedName>
</protein>
<dbReference type="SUPFAM" id="SSF57424">
    <property type="entry name" value="LDL receptor-like module"/>
    <property type="match status" value="1"/>
</dbReference>
<evidence type="ECO:0000256" key="5">
    <source>
        <dbReference type="ARBA" id="ARBA00023136"/>
    </source>
</evidence>
<dbReference type="SMART" id="SM00020">
    <property type="entry name" value="Tryp_SPc"/>
    <property type="match status" value="1"/>
</dbReference>
<dbReference type="InterPro" id="IPR036364">
    <property type="entry name" value="SEA_dom_sf"/>
</dbReference>
<dbReference type="SMART" id="SM00192">
    <property type="entry name" value="LDLa"/>
    <property type="match status" value="2"/>
</dbReference>
<dbReference type="InterPro" id="IPR036790">
    <property type="entry name" value="Frizzled_dom_sf"/>
</dbReference>
<dbReference type="SMART" id="SM00063">
    <property type="entry name" value="FRI"/>
    <property type="match status" value="1"/>
</dbReference>
<dbReference type="Gene3D" id="2.40.10.10">
    <property type="entry name" value="Trypsin-like serine proteases"/>
    <property type="match status" value="2"/>
</dbReference>
<reference evidence="14 15" key="1">
    <citation type="submission" date="2015-04" db="EMBL/GenBank/DDBJ databases">
        <authorList>
            <person name="Syromyatnikov M.Y."/>
            <person name="Popov V.N."/>
        </authorList>
    </citation>
    <scope>NUCLEOTIDE SEQUENCE [LARGE SCALE GENOMIC DNA]</scope>
</reference>
<evidence type="ECO:0000256" key="2">
    <source>
        <dbReference type="ARBA" id="ARBA00022692"/>
    </source>
</evidence>